<protein>
    <submittedName>
        <fullName evidence="3">Uncharacterized protein</fullName>
    </submittedName>
</protein>
<comment type="caution">
    <text evidence="3">The sequence shown here is derived from an EMBL/GenBank/DDBJ whole genome shotgun (WGS) entry which is preliminary data.</text>
</comment>
<evidence type="ECO:0000313" key="3">
    <source>
        <dbReference type="EMBL" id="PRQ71850.1"/>
    </source>
</evidence>
<evidence type="ECO:0000256" key="2">
    <source>
        <dbReference type="SAM" id="Phobius"/>
    </source>
</evidence>
<organism evidence="3 4">
    <name type="scientific">Rhodotorula toruloides</name>
    <name type="common">Yeast</name>
    <name type="synonym">Rhodosporidium toruloides</name>
    <dbReference type="NCBI Taxonomy" id="5286"/>
    <lineage>
        <taxon>Eukaryota</taxon>
        <taxon>Fungi</taxon>
        <taxon>Dikarya</taxon>
        <taxon>Basidiomycota</taxon>
        <taxon>Pucciniomycotina</taxon>
        <taxon>Microbotryomycetes</taxon>
        <taxon>Sporidiobolales</taxon>
        <taxon>Sporidiobolaceae</taxon>
        <taxon>Rhodotorula</taxon>
    </lineage>
</organism>
<name>A0A2T0A1H3_RHOTO</name>
<dbReference type="OrthoDB" id="10616161at2759"/>
<reference evidence="3 4" key="1">
    <citation type="journal article" date="2018" name="Elife">
        <title>Functional genomics of lipid metabolism in the oleaginous yeast Rhodosporidium toruloides.</title>
        <authorList>
            <person name="Coradetti S.T."/>
            <person name="Pinel D."/>
            <person name="Geiselman G."/>
            <person name="Ito M."/>
            <person name="Mondo S."/>
            <person name="Reilly M.C."/>
            <person name="Cheng Y.F."/>
            <person name="Bauer S."/>
            <person name="Grigoriev I."/>
            <person name="Gladden J.M."/>
            <person name="Simmons B.A."/>
            <person name="Brem R."/>
            <person name="Arkin A.P."/>
            <person name="Skerker J.M."/>
        </authorList>
    </citation>
    <scope>NUCLEOTIDE SEQUENCE [LARGE SCALE GENOMIC DNA]</scope>
    <source>
        <strain evidence="3 4">NBRC 0880</strain>
    </source>
</reference>
<evidence type="ECO:0000256" key="1">
    <source>
        <dbReference type="SAM" id="MobiDB-lite"/>
    </source>
</evidence>
<accession>A0A2T0A1H3</accession>
<feature type="region of interest" description="Disordered" evidence="1">
    <location>
        <begin position="1"/>
        <end position="133"/>
    </location>
</feature>
<proteinExistence type="predicted"/>
<evidence type="ECO:0000313" key="4">
    <source>
        <dbReference type="Proteomes" id="UP000239560"/>
    </source>
</evidence>
<feature type="region of interest" description="Disordered" evidence="1">
    <location>
        <begin position="167"/>
        <end position="258"/>
    </location>
</feature>
<keyword evidence="2" id="KW-1133">Transmembrane helix</keyword>
<dbReference type="EMBL" id="LCTV02000011">
    <property type="protein sequence ID" value="PRQ71850.1"/>
    <property type="molecule type" value="Genomic_DNA"/>
</dbReference>
<gene>
    <name evidence="3" type="ORF">AAT19DRAFT_9965</name>
</gene>
<dbReference type="AlphaFoldDB" id="A0A2T0A1H3"/>
<feature type="transmembrane region" description="Helical" evidence="2">
    <location>
        <begin position="140"/>
        <end position="162"/>
    </location>
</feature>
<keyword evidence="2" id="KW-0472">Membrane</keyword>
<dbReference type="Proteomes" id="UP000239560">
    <property type="component" value="Unassembled WGS sequence"/>
</dbReference>
<keyword evidence="2" id="KW-0812">Transmembrane</keyword>
<sequence>MSATNVHGRRPTTLDPLSPTHPPSLLPAEGRFSPAPPTSPASPASTPITLERGNDVRRTFRSATKAPKLTCRPPSQSPVLPLPRDPPSSASSPLVPWESTNCDKDVTDDEKEPLAPTGVKEFSAADWEEPTKPRTSWWRIWVKATVVTLLLVALIAGIAVGITEASKSVGSSANDSSSSSSLASSSSSSASSSSTSAASSTTSATSSTSSSESSGTSSATTSSSSSLASSNSDSATTTSPASSTSSASSASSTSSASA</sequence>